<evidence type="ECO:0000256" key="7">
    <source>
        <dbReference type="RuleBase" id="RU363032"/>
    </source>
</evidence>
<dbReference type="Proteomes" id="UP000594468">
    <property type="component" value="Chromosome"/>
</dbReference>
<evidence type="ECO:0000313" key="10">
    <source>
        <dbReference type="Proteomes" id="UP000594468"/>
    </source>
</evidence>
<comment type="similarity">
    <text evidence="7">Belongs to the binding-protein-dependent transport system permease family.</text>
</comment>
<feature type="transmembrane region" description="Helical" evidence="7">
    <location>
        <begin position="12"/>
        <end position="31"/>
    </location>
</feature>
<gene>
    <name evidence="9" type="ORF">G4Y79_16715</name>
</gene>
<dbReference type="KEGG" id="pmet:G4Y79_16715"/>
<keyword evidence="4 7" id="KW-0812">Transmembrane</keyword>
<evidence type="ECO:0000256" key="4">
    <source>
        <dbReference type="ARBA" id="ARBA00022692"/>
    </source>
</evidence>
<dbReference type="GO" id="GO:0055085">
    <property type="term" value="P:transmembrane transport"/>
    <property type="evidence" value="ECO:0007669"/>
    <property type="project" value="InterPro"/>
</dbReference>
<dbReference type="GO" id="GO:0005886">
    <property type="term" value="C:plasma membrane"/>
    <property type="evidence" value="ECO:0007669"/>
    <property type="project" value="UniProtKB-SubCell"/>
</dbReference>
<keyword evidence="3" id="KW-1003">Cell membrane</keyword>
<dbReference type="AlphaFoldDB" id="A0A7S8IDA0"/>
<comment type="subcellular location">
    <subcellularLocation>
        <location evidence="1 7">Cell membrane</location>
        <topology evidence="1 7">Multi-pass membrane protein</topology>
    </subcellularLocation>
</comment>
<keyword evidence="2 7" id="KW-0813">Transport</keyword>
<dbReference type="RefSeq" id="WP_195169404.1">
    <property type="nucleotide sequence ID" value="NZ_CP062983.1"/>
</dbReference>
<evidence type="ECO:0000256" key="3">
    <source>
        <dbReference type="ARBA" id="ARBA00022475"/>
    </source>
</evidence>
<dbReference type="PANTHER" id="PTHR43163:SF6">
    <property type="entry name" value="DIPEPTIDE TRANSPORT SYSTEM PERMEASE PROTEIN DPPB-RELATED"/>
    <property type="match status" value="1"/>
</dbReference>
<evidence type="ECO:0000256" key="1">
    <source>
        <dbReference type="ARBA" id="ARBA00004651"/>
    </source>
</evidence>
<evidence type="ECO:0000313" key="9">
    <source>
        <dbReference type="EMBL" id="QPC81331.1"/>
    </source>
</evidence>
<dbReference type="SUPFAM" id="SSF161098">
    <property type="entry name" value="MetI-like"/>
    <property type="match status" value="1"/>
</dbReference>
<feature type="transmembrane region" description="Helical" evidence="7">
    <location>
        <begin position="282"/>
        <end position="308"/>
    </location>
</feature>
<dbReference type="Gene3D" id="1.10.3720.10">
    <property type="entry name" value="MetI-like"/>
    <property type="match status" value="1"/>
</dbReference>
<feature type="transmembrane region" description="Helical" evidence="7">
    <location>
        <begin position="102"/>
        <end position="123"/>
    </location>
</feature>
<keyword evidence="6 7" id="KW-0472">Membrane</keyword>
<accession>A0A7S8IDA0</accession>
<dbReference type="EMBL" id="CP062983">
    <property type="protein sequence ID" value="QPC81331.1"/>
    <property type="molecule type" value="Genomic_DNA"/>
</dbReference>
<evidence type="ECO:0000256" key="2">
    <source>
        <dbReference type="ARBA" id="ARBA00022448"/>
    </source>
</evidence>
<dbReference type="InterPro" id="IPR045621">
    <property type="entry name" value="BPD_transp_1_N"/>
</dbReference>
<keyword evidence="5 7" id="KW-1133">Transmembrane helix</keyword>
<keyword evidence="10" id="KW-1185">Reference proteome</keyword>
<feature type="transmembrane region" description="Helical" evidence="7">
    <location>
        <begin position="135"/>
        <end position="158"/>
    </location>
</feature>
<protein>
    <submittedName>
        <fullName evidence="9">ABC transporter permease</fullName>
    </submittedName>
</protein>
<dbReference type="InterPro" id="IPR000515">
    <property type="entry name" value="MetI-like"/>
</dbReference>
<sequence length="315" mass="34347">MNYRYILQRLFLAVVVILGVTFVVFMIVQIVPGDPARVVLGPYASDESVAGLRERLGLNRPFFEQYFTWLGGIVQGDFGQSLLNGQDVATQLLGRVGPSLELAFVSLFIGLAIAFPIGIISAIRPGSAIDIVATLFSQIGVSVPTFWMGILLMIFFSLTLGVLPPGGYTPFSEDPGDWLAHIILPAFTAGFVSASIQTRFIRSAMLDILNANFIQTARAKGLSERAVIIRHAMRNAMINIVTIIGLQITALFSGLVIVEVVFSWPGLGRLALNAVLERDYPMLQGAVFVVALVVTIVNLLIDLLYFVLDPRIEYA</sequence>
<dbReference type="Pfam" id="PF19300">
    <property type="entry name" value="BPD_transp_1_N"/>
    <property type="match status" value="1"/>
</dbReference>
<organism evidence="9 10">
    <name type="scientific">Phototrophicus methaneseepsis</name>
    <dbReference type="NCBI Taxonomy" id="2710758"/>
    <lineage>
        <taxon>Bacteria</taxon>
        <taxon>Bacillati</taxon>
        <taxon>Chloroflexota</taxon>
        <taxon>Candidatus Thermofontia</taxon>
        <taxon>Phototrophicales</taxon>
        <taxon>Phototrophicaceae</taxon>
        <taxon>Phototrophicus</taxon>
    </lineage>
</organism>
<name>A0A7S8IDA0_9CHLR</name>
<feature type="domain" description="ABC transmembrane type-1" evidence="8">
    <location>
        <begin position="96"/>
        <end position="305"/>
    </location>
</feature>
<proteinExistence type="inferred from homology"/>
<evidence type="ECO:0000259" key="8">
    <source>
        <dbReference type="PROSITE" id="PS50928"/>
    </source>
</evidence>
<dbReference type="PANTHER" id="PTHR43163">
    <property type="entry name" value="DIPEPTIDE TRANSPORT SYSTEM PERMEASE PROTEIN DPPB-RELATED"/>
    <property type="match status" value="1"/>
</dbReference>
<evidence type="ECO:0000256" key="6">
    <source>
        <dbReference type="ARBA" id="ARBA00023136"/>
    </source>
</evidence>
<feature type="transmembrane region" description="Helical" evidence="7">
    <location>
        <begin position="178"/>
        <end position="196"/>
    </location>
</feature>
<dbReference type="InterPro" id="IPR035906">
    <property type="entry name" value="MetI-like_sf"/>
</dbReference>
<dbReference type="Pfam" id="PF00528">
    <property type="entry name" value="BPD_transp_1"/>
    <property type="match status" value="1"/>
</dbReference>
<evidence type="ECO:0000256" key="5">
    <source>
        <dbReference type="ARBA" id="ARBA00022989"/>
    </source>
</evidence>
<dbReference type="CDD" id="cd06261">
    <property type="entry name" value="TM_PBP2"/>
    <property type="match status" value="1"/>
</dbReference>
<dbReference type="PROSITE" id="PS50928">
    <property type="entry name" value="ABC_TM1"/>
    <property type="match status" value="1"/>
</dbReference>
<reference evidence="9 10" key="1">
    <citation type="submission" date="2020-02" db="EMBL/GenBank/DDBJ databases">
        <authorList>
            <person name="Zheng R.K."/>
            <person name="Sun C.M."/>
        </authorList>
    </citation>
    <scope>NUCLEOTIDE SEQUENCE [LARGE SCALE GENOMIC DNA]</scope>
    <source>
        <strain evidence="10">rifampicinis</strain>
    </source>
</reference>
<feature type="transmembrane region" description="Helical" evidence="7">
    <location>
        <begin position="240"/>
        <end position="262"/>
    </location>
</feature>